<keyword evidence="1" id="KW-0812">Transmembrane</keyword>
<evidence type="ECO:0000313" key="2">
    <source>
        <dbReference type="EnsemblMetazoa" id="GPAI027505-PA"/>
    </source>
</evidence>
<reference evidence="3" key="1">
    <citation type="submission" date="2014-03" db="EMBL/GenBank/DDBJ databases">
        <authorList>
            <person name="Aksoy S."/>
            <person name="Warren W."/>
            <person name="Wilson R.K."/>
        </authorList>
    </citation>
    <scope>NUCLEOTIDE SEQUENCE [LARGE SCALE GENOMIC DNA]</scope>
    <source>
        <strain evidence="3">IAEA</strain>
    </source>
</reference>
<evidence type="ECO:0000313" key="3">
    <source>
        <dbReference type="Proteomes" id="UP000092445"/>
    </source>
</evidence>
<protein>
    <submittedName>
        <fullName evidence="2">Uncharacterized protein</fullName>
    </submittedName>
</protein>
<dbReference type="VEuPathDB" id="VectorBase:GPAI027505"/>
<dbReference type="EnsemblMetazoa" id="GPAI027505-RA">
    <property type="protein sequence ID" value="GPAI027505-PA"/>
    <property type="gene ID" value="GPAI027505"/>
</dbReference>
<dbReference type="Proteomes" id="UP000092445">
    <property type="component" value="Unassembled WGS sequence"/>
</dbReference>
<accession>A0A1A9ZWS1</accession>
<feature type="transmembrane region" description="Helical" evidence="1">
    <location>
        <begin position="20"/>
        <end position="43"/>
    </location>
</feature>
<evidence type="ECO:0000256" key="1">
    <source>
        <dbReference type="SAM" id="Phobius"/>
    </source>
</evidence>
<keyword evidence="1" id="KW-0472">Membrane</keyword>
<name>A0A1A9ZWS1_GLOPL</name>
<keyword evidence="3" id="KW-1185">Reference proteome</keyword>
<reference evidence="2" key="2">
    <citation type="submission" date="2020-05" db="UniProtKB">
        <authorList>
            <consortium name="EnsemblMetazoa"/>
        </authorList>
    </citation>
    <scope>IDENTIFICATION</scope>
    <source>
        <strain evidence="2">IAEA</strain>
    </source>
</reference>
<sequence length="82" mass="9544">MVVYPLKQLHEPKAPLPKNKYAYIILLFLLLLLWLIRCCWCSFYTSKLSTGMIQFWLKVLGTPTILMHTKQCLILLANAVYA</sequence>
<proteinExistence type="predicted"/>
<dbReference type="AlphaFoldDB" id="A0A1A9ZWS1"/>
<organism evidence="2 3">
    <name type="scientific">Glossina pallidipes</name>
    <name type="common">Tsetse fly</name>
    <dbReference type="NCBI Taxonomy" id="7398"/>
    <lineage>
        <taxon>Eukaryota</taxon>
        <taxon>Metazoa</taxon>
        <taxon>Ecdysozoa</taxon>
        <taxon>Arthropoda</taxon>
        <taxon>Hexapoda</taxon>
        <taxon>Insecta</taxon>
        <taxon>Pterygota</taxon>
        <taxon>Neoptera</taxon>
        <taxon>Endopterygota</taxon>
        <taxon>Diptera</taxon>
        <taxon>Brachycera</taxon>
        <taxon>Muscomorpha</taxon>
        <taxon>Hippoboscoidea</taxon>
        <taxon>Glossinidae</taxon>
        <taxon>Glossina</taxon>
    </lineage>
</organism>
<keyword evidence="1" id="KW-1133">Transmembrane helix</keyword>